<dbReference type="InterPro" id="IPR036179">
    <property type="entry name" value="Ig-like_dom_sf"/>
</dbReference>
<proteinExistence type="predicted"/>
<protein>
    <recommendedName>
        <fullName evidence="4">Immunoglobulin V-set domain-containing protein</fullName>
    </recommendedName>
</protein>
<dbReference type="EMBL" id="JAHUTJ010059837">
    <property type="protein sequence ID" value="MED6288116.1"/>
    <property type="molecule type" value="Genomic_DNA"/>
</dbReference>
<evidence type="ECO:0000313" key="2">
    <source>
        <dbReference type="EMBL" id="MED6288116.1"/>
    </source>
</evidence>
<keyword evidence="1" id="KW-0732">Signal</keyword>
<comment type="caution">
    <text evidence="2">The sequence shown here is derived from an EMBL/GenBank/DDBJ whole genome shotgun (WGS) entry which is preliminary data.</text>
</comment>
<reference evidence="2 3" key="1">
    <citation type="submission" date="2021-06" db="EMBL/GenBank/DDBJ databases">
        <authorList>
            <person name="Palmer J.M."/>
        </authorList>
    </citation>
    <scope>NUCLEOTIDE SEQUENCE [LARGE SCALE GENOMIC DNA]</scope>
    <source>
        <strain evidence="2 3">CL_MEX2019</strain>
        <tissue evidence="2">Muscle</tissue>
    </source>
</reference>
<feature type="chain" id="PRO_5046316361" description="Immunoglobulin V-set domain-containing protein" evidence="1">
    <location>
        <begin position="17"/>
        <end position="95"/>
    </location>
</feature>
<organism evidence="2 3">
    <name type="scientific">Characodon lateralis</name>
    <dbReference type="NCBI Taxonomy" id="208331"/>
    <lineage>
        <taxon>Eukaryota</taxon>
        <taxon>Metazoa</taxon>
        <taxon>Chordata</taxon>
        <taxon>Craniata</taxon>
        <taxon>Vertebrata</taxon>
        <taxon>Euteleostomi</taxon>
        <taxon>Actinopterygii</taxon>
        <taxon>Neopterygii</taxon>
        <taxon>Teleostei</taxon>
        <taxon>Neoteleostei</taxon>
        <taxon>Acanthomorphata</taxon>
        <taxon>Ovalentaria</taxon>
        <taxon>Atherinomorphae</taxon>
        <taxon>Cyprinodontiformes</taxon>
        <taxon>Goodeidae</taxon>
        <taxon>Characodon</taxon>
    </lineage>
</organism>
<dbReference type="InterPro" id="IPR013783">
    <property type="entry name" value="Ig-like_fold"/>
</dbReference>
<evidence type="ECO:0008006" key="4">
    <source>
        <dbReference type="Google" id="ProtNLM"/>
    </source>
</evidence>
<keyword evidence="3" id="KW-1185">Reference proteome</keyword>
<sequence>MFSVALVLLLMSCVFCIDLTQPASKVVHPGQSLTITCQVSGYTLTDSSYATGGVNAKIQSPSTLICLRMGTESSDQSLHDGQQDGAGGCILLFGL</sequence>
<feature type="signal peptide" evidence="1">
    <location>
        <begin position="1"/>
        <end position="16"/>
    </location>
</feature>
<name>A0ABU7EM62_9TELE</name>
<accession>A0ABU7EM62</accession>
<gene>
    <name evidence="2" type="ORF">CHARACLAT_023293</name>
</gene>
<dbReference type="Proteomes" id="UP001352852">
    <property type="component" value="Unassembled WGS sequence"/>
</dbReference>
<dbReference type="Gene3D" id="2.60.40.10">
    <property type="entry name" value="Immunoglobulins"/>
    <property type="match status" value="1"/>
</dbReference>
<dbReference type="SUPFAM" id="SSF48726">
    <property type="entry name" value="Immunoglobulin"/>
    <property type="match status" value="1"/>
</dbReference>
<evidence type="ECO:0000313" key="3">
    <source>
        <dbReference type="Proteomes" id="UP001352852"/>
    </source>
</evidence>
<evidence type="ECO:0000256" key="1">
    <source>
        <dbReference type="SAM" id="SignalP"/>
    </source>
</evidence>